<keyword evidence="7 10" id="KW-0472">Membrane</keyword>
<dbReference type="InterPro" id="IPR004695">
    <property type="entry name" value="SLAC1/Mae1/Ssu1/TehA"/>
</dbReference>
<comment type="subcellular location">
    <subcellularLocation>
        <location evidence="1">Cell membrane</location>
        <topology evidence="1">Multi-pass membrane protein</topology>
    </subcellularLocation>
</comment>
<dbReference type="GO" id="GO:0000319">
    <property type="term" value="F:sulfite transmembrane transporter activity"/>
    <property type="evidence" value="ECO:0007669"/>
    <property type="project" value="TreeGrafter"/>
</dbReference>
<feature type="transmembrane region" description="Helical" evidence="10">
    <location>
        <begin position="160"/>
        <end position="186"/>
    </location>
</feature>
<gene>
    <name evidence="11" type="ORF">M441DRAFT_149022</name>
</gene>
<accession>A0A2T3YXR4</accession>
<reference evidence="11 12" key="1">
    <citation type="submission" date="2016-07" db="EMBL/GenBank/DDBJ databases">
        <title>Multiple horizontal gene transfer events from other fungi enriched the ability of initially mycotrophic Trichoderma (Ascomycota) to feed on dead plant biomass.</title>
        <authorList>
            <consortium name="DOE Joint Genome Institute"/>
            <person name="Aerts A."/>
            <person name="Atanasova L."/>
            <person name="Chenthamara K."/>
            <person name="Zhang J."/>
            <person name="Grujic M."/>
            <person name="Henrissat B."/>
            <person name="Kuo A."/>
            <person name="Salamov A."/>
            <person name="Lipzen A."/>
            <person name="Labutti K."/>
            <person name="Barry K."/>
            <person name="Miao Y."/>
            <person name="Rahimi M.J."/>
            <person name="Shen Q."/>
            <person name="Grigoriev I.V."/>
            <person name="Kubicek C.P."/>
            <person name="Druzhinina I.S."/>
        </authorList>
    </citation>
    <scope>NUCLEOTIDE SEQUENCE [LARGE SCALE GENOMIC DNA]</scope>
    <source>
        <strain evidence="11 12">CBS 433.97</strain>
    </source>
</reference>
<evidence type="ECO:0000256" key="9">
    <source>
        <dbReference type="ARBA" id="ARBA00072906"/>
    </source>
</evidence>
<evidence type="ECO:0000256" key="3">
    <source>
        <dbReference type="ARBA" id="ARBA00022448"/>
    </source>
</evidence>
<dbReference type="Gene3D" id="1.50.10.150">
    <property type="entry name" value="Voltage-dependent anion channel"/>
    <property type="match status" value="1"/>
</dbReference>
<dbReference type="InterPro" id="IPR051629">
    <property type="entry name" value="Sulfite_efflux_TDT"/>
</dbReference>
<comment type="function">
    <text evidence="8">Sulphite efflux pump required for the secretion of sulphite as a reducing agent. In the presence of sulphite, cystine in keratin is directly cleaved to cysteine and S-sulphocysteine, and thereby, reduced proteins become accessible to hydrolysis by a variety of secreted endo- and exoproteases. Excretion of sulphite mediated by an efflux pump also represents a detoxification pathway for dermatophytes during infection of the epidermal stratum corneum, hair and nails, which are rich in cysteine.</text>
</comment>
<feature type="transmembrane region" description="Helical" evidence="10">
    <location>
        <begin position="64"/>
        <end position="88"/>
    </location>
</feature>
<evidence type="ECO:0000256" key="7">
    <source>
        <dbReference type="ARBA" id="ARBA00023136"/>
    </source>
</evidence>
<dbReference type="OrthoDB" id="1099at2759"/>
<keyword evidence="4" id="KW-1003">Cell membrane</keyword>
<evidence type="ECO:0000256" key="5">
    <source>
        <dbReference type="ARBA" id="ARBA00022692"/>
    </source>
</evidence>
<keyword evidence="6 10" id="KW-1133">Transmembrane helix</keyword>
<keyword evidence="12" id="KW-1185">Reference proteome</keyword>
<sequence>MGTGIVSILLHNLPYNGAWLYWISVIFFVLNLFLFILFIFISALRYLINPGLFMTMIRHPGVPLLLGAFPIGLSTIVEMIVLICVPAWGDWAITLAWTLWWIDAAISIIICYWIPFVIMHVHDVKLETLSATWLLPIASAVVASAIGGVVAEVIENEQHALWTLITSYFLWGTAMPLSLTCLVILYQRLSMHNLPPPEAIVSMFLPVAPLGQGGYAIMQLGKVAAEVFPKTGVLGKMGTNSGEILYVTGWILGFIMWANGLAWIFFALASLSRRKLAFNIGWWGFTFPLGVWAGATIAIGQEMPSRFFDVLGTIVAVIVTLLWIMVAIFTIMKIMDGKIFMAPDYEQWKKKNNQVAEAV</sequence>
<evidence type="ECO:0000256" key="1">
    <source>
        <dbReference type="ARBA" id="ARBA00004651"/>
    </source>
</evidence>
<evidence type="ECO:0000256" key="2">
    <source>
        <dbReference type="ARBA" id="ARBA00008566"/>
    </source>
</evidence>
<feature type="transmembrane region" description="Helical" evidence="10">
    <location>
        <begin position="311"/>
        <end position="331"/>
    </location>
</feature>
<evidence type="ECO:0000313" key="12">
    <source>
        <dbReference type="Proteomes" id="UP000240493"/>
    </source>
</evidence>
<evidence type="ECO:0000313" key="11">
    <source>
        <dbReference type="EMBL" id="PTB37327.1"/>
    </source>
</evidence>
<evidence type="ECO:0000256" key="10">
    <source>
        <dbReference type="SAM" id="Phobius"/>
    </source>
</evidence>
<organism evidence="11 12">
    <name type="scientific">Trichoderma asperellum (strain ATCC 204424 / CBS 433.97 / NBRC 101777)</name>
    <dbReference type="NCBI Taxonomy" id="1042311"/>
    <lineage>
        <taxon>Eukaryota</taxon>
        <taxon>Fungi</taxon>
        <taxon>Dikarya</taxon>
        <taxon>Ascomycota</taxon>
        <taxon>Pezizomycotina</taxon>
        <taxon>Sordariomycetes</taxon>
        <taxon>Hypocreomycetidae</taxon>
        <taxon>Hypocreales</taxon>
        <taxon>Hypocreaceae</taxon>
        <taxon>Trichoderma</taxon>
    </lineage>
</organism>
<proteinExistence type="inferred from homology"/>
<keyword evidence="3" id="KW-0813">Transport</keyword>
<dbReference type="GO" id="GO:0005886">
    <property type="term" value="C:plasma membrane"/>
    <property type="evidence" value="ECO:0007669"/>
    <property type="project" value="UniProtKB-SubCell"/>
</dbReference>
<comment type="similarity">
    <text evidence="2">Belongs to the tellurite-resistance/dicarboxylate transporter (TDT) family.</text>
</comment>
<evidence type="ECO:0000256" key="4">
    <source>
        <dbReference type="ARBA" id="ARBA00022475"/>
    </source>
</evidence>
<evidence type="ECO:0000256" key="6">
    <source>
        <dbReference type="ARBA" id="ARBA00022989"/>
    </source>
</evidence>
<dbReference type="FunFam" id="1.50.10.150:FF:000004">
    <property type="entry name" value="Malic acid transporter"/>
    <property type="match status" value="1"/>
</dbReference>
<keyword evidence="5 10" id="KW-0812">Transmembrane</keyword>
<dbReference type="AlphaFoldDB" id="A0A2T3YXR4"/>
<feature type="transmembrane region" description="Helical" evidence="10">
    <location>
        <begin position="133"/>
        <end position="154"/>
    </location>
</feature>
<evidence type="ECO:0000256" key="8">
    <source>
        <dbReference type="ARBA" id="ARBA00056100"/>
    </source>
</evidence>
<dbReference type="InterPro" id="IPR038665">
    <property type="entry name" value="Voltage-dep_anion_channel_sf"/>
</dbReference>
<dbReference type="Pfam" id="PF03595">
    <property type="entry name" value="SLAC1"/>
    <property type="match status" value="1"/>
</dbReference>
<dbReference type="Proteomes" id="UP000240493">
    <property type="component" value="Unassembled WGS sequence"/>
</dbReference>
<protein>
    <recommendedName>
        <fullName evidence="9">Sulfite efflux pump SSU1</fullName>
    </recommendedName>
</protein>
<dbReference type="EMBL" id="KZ679268">
    <property type="protein sequence ID" value="PTB37327.1"/>
    <property type="molecule type" value="Genomic_DNA"/>
</dbReference>
<feature type="transmembrane region" description="Helical" evidence="10">
    <location>
        <begin position="280"/>
        <end position="299"/>
    </location>
</feature>
<dbReference type="CDD" id="cd09318">
    <property type="entry name" value="TDT_SSU1"/>
    <property type="match status" value="1"/>
</dbReference>
<feature type="transmembrane region" description="Helical" evidence="10">
    <location>
        <begin position="100"/>
        <end position="121"/>
    </location>
</feature>
<dbReference type="PANTHER" id="PTHR31686:SF1">
    <property type="entry name" value="SULFITE EFFLUX PUMP SSU1"/>
    <property type="match status" value="1"/>
</dbReference>
<dbReference type="PANTHER" id="PTHR31686">
    <property type="match status" value="1"/>
</dbReference>
<feature type="transmembrane region" description="Helical" evidence="10">
    <location>
        <begin position="244"/>
        <end position="268"/>
    </location>
</feature>
<feature type="transmembrane region" description="Helical" evidence="10">
    <location>
        <begin position="19"/>
        <end position="44"/>
    </location>
</feature>
<name>A0A2T3YXR4_TRIA4</name>